<dbReference type="eggNOG" id="COG0204">
    <property type="taxonomic scope" value="Bacteria"/>
</dbReference>
<reference evidence="6 7" key="1">
    <citation type="journal article" date="2007" name="Proc. Natl. Acad. Sci. U.S.A.">
        <title>The genome of Syntrophus aciditrophicus: life at the thermodynamic limit of microbial growth.</title>
        <authorList>
            <person name="McInerney M.J."/>
            <person name="Rohlin L."/>
            <person name="Mouttaki H."/>
            <person name="Kim U."/>
            <person name="Krupp R.S."/>
            <person name="Rios-Hernandez L."/>
            <person name="Sieber J."/>
            <person name="Struchtemeyer C.G."/>
            <person name="Bhattacharyya A."/>
            <person name="Campbell J.W."/>
            <person name="Gunsalus R.P."/>
        </authorList>
    </citation>
    <scope>NUCLEOTIDE SEQUENCE [LARGE SCALE GENOMIC DNA]</scope>
    <source>
        <strain evidence="6 7">SB</strain>
    </source>
</reference>
<keyword evidence="4" id="KW-0812">Transmembrane</keyword>
<keyword evidence="4" id="KW-1133">Transmembrane helix</keyword>
<comment type="pathway">
    <text evidence="1">Lipid metabolism.</text>
</comment>
<evidence type="ECO:0000256" key="1">
    <source>
        <dbReference type="ARBA" id="ARBA00005189"/>
    </source>
</evidence>
<accession>Q2LXQ9</accession>
<evidence type="ECO:0000256" key="3">
    <source>
        <dbReference type="ARBA" id="ARBA00023315"/>
    </source>
</evidence>
<proteinExistence type="predicted"/>
<evidence type="ECO:0000259" key="5">
    <source>
        <dbReference type="SMART" id="SM00563"/>
    </source>
</evidence>
<evidence type="ECO:0000256" key="4">
    <source>
        <dbReference type="SAM" id="Phobius"/>
    </source>
</evidence>
<dbReference type="PANTHER" id="PTHR10434:SF40">
    <property type="entry name" value="1-ACYL-SN-GLYCEROL-3-PHOSPHATE ACYLTRANSFERASE"/>
    <property type="match status" value="1"/>
</dbReference>
<feature type="transmembrane region" description="Helical" evidence="4">
    <location>
        <begin position="14"/>
        <end position="36"/>
    </location>
</feature>
<dbReference type="SMART" id="SM00563">
    <property type="entry name" value="PlsC"/>
    <property type="match status" value="1"/>
</dbReference>
<dbReference type="InterPro" id="IPR002123">
    <property type="entry name" value="Plipid/glycerol_acylTrfase"/>
</dbReference>
<organism evidence="6 7">
    <name type="scientific">Syntrophus aciditrophicus (strain SB)</name>
    <dbReference type="NCBI Taxonomy" id="56780"/>
    <lineage>
        <taxon>Bacteria</taxon>
        <taxon>Pseudomonadati</taxon>
        <taxon>Thermodesulfobacteriota</taxon>
        <taxon>Syntrophia</taxon>
        <taxon>Syntrophales</taxon>
        <taxon>Syntrophaceae</taxon>
        <taxon>Syntrophus</taxon>
    </lineage>
</organism>
<evidence type="ECO:0000313" key="6">
    <source>
        <dbReference type="EMBL" id="ABC78870.1"/>
    </source>
</evidence>
<feature type="domain" description="Phospholipid/glycerol acyltransferase" evidence="5">
    <location>
        <begin position="59"/>
        <end position="188"/>
    </location>
</feature>
<dbReference type="GO" id="GO:0006654">
    <property type="term" value="P:phosphatidic acid biosynthetic process"/>
    <property type="evidence" value="ECO:0007669"/>
    <property type="project" value="TreeGrafter"/>
</dbReference>
<dbReference type="GO" id="GO:0003841">
    <property type="term" value="F:1-acylglycerol-3-phosphate O-acyltransferase activity"/>
    <property type="evidence" value="ECO:0007669"/>
    <property type="project" value="TreeGrafter"/>
</dbReference>
<gene>
    <name evidence="6" type="ORF">SYN_01692</name>
</gene>
<dbReference type="SUPFAM" id="SSF69593">
    <property type="entry name" value="Glycerol-3-phosphate (1)-acyltransferase"/>
    <property type="match status" value="1"/>
</dbReference>
<dbReference type="Pfam" id="PF01553">
    <property type="entry name" value="Acyltransferase"/>
    <property type="match status" value="1"/>
</dbReference>
<keyword evidence="4" id="KW-0472">Membrane</keyword>
<dbReference type="Proteomes" id="UP000001933">
    <property type="component" value="Chromosome"/>
</dbReference>
<dbReference type="STRING" id="56780.SYN_01692"/>
<dbReference type="RefSeq" id="WP_011418886.1">
    <property type="nucleotide sequence ID" value="NC_007759.1"/>
</dbReference>
<keyword evidence="2" id="KW-0808">Transferase</keyword>
<evidence type="ECO:0000313" key="7">
    <source>
        <dbReference type="Proteomes" id="UP000001933"/>
    </source>
</evidence>
<dbReference type="HOGENOM" id="CLU_1045090_0_0_7"/>
<name>Q2LXQ9_SYNAS</name>
<protein>
    <submittedName>
        <fullName evidence="6">Acyltransferase</fullName>
    </submittedName>
</protein>
<evidence type="ECO:0000256" key="2">
    <source>
        <dbReference type="ARBA" id="ARBA00022679"/>
    </source>
</evidence>
<feature type="transmembrane region" description="Helical" evidence="4">
    <location>
        <begin position="57"/>
        <end position="79"/>
    </location>
</feature>
<dbReference type="PANTHER" id="PTHR10434">
    <property type="entry name" value="1-ACYL-SN-GLYCEROL-3-PHOSPHATE ACYLTRANSFERASE"/>
    <property type="match status" value="1"/>
</dbReference>
<dbReference type="OrthoDB" id="9808424at2"/>
<dbReference type="EMBL" id="CP000252">
    <property type="protein sequence ID" value="ABC78870.1"/>
    <property type="molecule type" value="Genomic_DNA"/>
</dbReference>
<dbReference type="AlphaFoldDB" id="Q2LXQ9"/>
<dbReference type="KEGG" id="sat:SYN_01692"/>
<dbReference type="InParanoid" id="Q2LXQ9"/>
<keyword evidence="3 6" id="KW-0012">Acyltransferase</keyword>
<dbReference type="CDD" id="cd07989">
    <property type="entry name" value="LPLAT_AGPAT-like"/>
    <property type="match status" value="1"/>
</dbReference>
<sequence length="274" mass="31941">MNEMAKHHLLLQYYLGRIAVLILGPLIYLAIRLAGYRVRDLRQIRRKCHELFKIHEGPWIICANHLTMIDSAILAYVIAPTHRFMFNYRILPWNVPERANFQRNLFLTVLCYLSKCIPISRGGDRQEVRSTLDSCLSVLKSKQNVLIFPEGGRSRTGRVDTENFSYGIGQLIDSCKECKVLCIYLRGDSQHTYSNLPRWGEKFSVLIDIMEPVSTELTGRRAHRHYAAQSIQQLALLEESYFASCRQRHRGSDRFRVKKEEQEYSLSEPRLHAR</sequence>
<keyword evidence="7" id="KW-1185">Reference proteome</keyword>